<dbReference type="AlphaFoldDB" id="A0A8D6PS01"/>
<evidence type="ECO:0000313" key="2">
    <source>
        <dbReference type="Proteomes" id="UP000679213"/>
    </source>
</evidence>
<dbReference type="RefSeq" id="WP_214400136.1">
    <property type="nucleotide sequence ID" value="NZ_LR792632.1"/>
</dbReference>
<protein>
    <submittedName>
        <fullName evidence="1">Uncharacterized protein</fullName>
    </submittedName>
</protein>
<gene>
    <name evidence="1" type="ORF">MLAUSG7_0219</name>
</gene>
<accession>A0A8D6PS01</accession>
<evidence type="ECO:0000313" key="1">
    <source>
        <dbReference type="EMBL" id="CAB3287436.1"/>
    </source>
</evidence>
<name>A0A8D6PS01_9EURY</name>
<dbReference type="KEGG" id="mesg:MLAUSG7_0219"/>
<dbReference type="GeneID" id="65883026"/>
<reference evidence="1 2" key="1">
    <citation type="submission" date="2020-04" db="EMBL/GenBank/DDBJ databases">
        <authorList>
            <consortium name="Genoscope - CEA"/>
            <person name="William W."/>
        </authorList>
    </citation>
    <scope>NUCLEOTIDE SEQUENCE [LARGE SCALE GENOMIC DNA]</scope>
    <source>
        <strain evidence="1 2">SG7</strain>
    </source>
</reference>
<dbReference type="Proteomes" id="UP000679213">
    <property type="component" value="Chromosome I"/>
</dbReference>
<proteinExistence type="predicted"/>
<dbReference type="EMBL" id="LR792632">
    <property type="protein sequence ID" value="CAB3287436.1"/>
    <property type="molecule type" value="Genomic_DNA"/>
</dbReference>
<sequence length="194" mass="23739">MMSKMDEIFKKVLNDRDIFDSPYDTHKKEHIPKLFEENDWKKLGELFKNGKKDEYEKMIQDRINQIKYNEQNADDWRKTKIDELEKRAKWLINAYDNKQHLLKQLFETLEWYGLVECYLPNMNDYGKVIERYDKSIVIEYFMDKIKKSQFPRNRALEKVLNYVVELYDAGVPREKIAFFVRKLNSLTKYWEVIK</sequence>
<organism evidence="1 2">
    <name type="scientific">Methanocaldococcus lauensis</name>
    <dbReference type="NCBI Taxonomy" id="2546128"/>
    <lineage>
        <taxon>Archaea</taxon>
        <taxon>Methanobacteriati</taxon>
        <taxon>Methanobacteriota</taxon>
        <taxon>Methanomada group</taxon>
        <taxon>Methanococci</taxon>
        <taxon>Methanococcales</taxon>
        <taxon>Methanocaldococcaceae</taxon>
        <taxon>Methanocaldococcus</taxon>
    </lineage>
</organism>
<keyword evidence="2" id="KW-1185">Reference proteome</keyword>